<dbReference type="InterPro" id="IPR011059">
    <property type="entry name" value="Metal-dep_hydrolase_composite"/>
</dbReference>
<dbReference type="PROSITE" id="PS01137">
    <property type="entry name" value="TATD_1"/>
    <property type="match status" value="1"/>
</dbReference>
<dbReference type="InterPro" id="IPR013108">
    <property type="entry name" value="Amidohydro_3"/>
</dbReference>
<accession>A0A381T2E2</accession>
<feature type="domain" description="Amidohydrolase 3" evidence="1">
    <location>
        <begin position="45"/>
        <end position="220"/>
    </location>
</feature>
<evidence type="ECO:0000313" key="2">
    <source>
        <dbReference type="EMBL" id="SVA08877.1"/>
    </source>
</evidence>
<dbReference type="PANTHER" id="PTHR11647:SF1">
    <property type="entry name" value="COLLAPSIN RESPONSE MEDIATOR PROTEIN"/>
    <property type="match status" value="1"/>
</dbReference>
<organism evidence="2">
    <name type="scientific">marine metagenome</name>
    <dbReference type="NCBI Taxonomy" id="408172"/>
    <lineage>
        <taxon>unclassified sequences</taxon>
        <taxon>metagenomes</taxon>
        <taxon>ecological metagenomes</taxon>
    </lineage>
</organism>
<dbReference type="Gene3D" id="3.20.20.140">
    <property type="entry name" value="Metal-dependent hydrolases"/>
    <property type="match status" value="2"/>
</dbReference>
<dbReference type="EMBL" id="UINC01003742">
    <property type="protein sequence ID" value="SVA08877.1"/>
    <property type="molecule type" value="Genomic_DNA"/>
</dbReference>
<dbReference type="AlphaFoldDB" id="A0A381T2E2"/>
<dbReference type="InterPro" id="IPR050378">
    <property type="entry name" value="Metallo-dep_Hydrolases_sf"/>
</dbReference>
<dbReference type="GO" id="GO:0005829">
    <property type="term" value="C:cytosol"/>
    <property type="evidence" value="ECO:0007669"/>
    <property type="project" value="TreeGrafter"/>
</dbReference>
<feature type="domain" description="Amidohydrolase 3" evidence="1">
    <location>
        <begin position="417"/>
        <end position="538"/>
    </location>
</feature>
<dbReference type="InterPro" id="IPR032466">
    <property type="entry name" value="Metal_Hydrolase"/>
</dbReference>
<evidence type="ECO:0000259" key="1">
    <source>
        <dbReference type="Pfam" id="PF07969"/>
    </source>
</evidence>
<dbReference type="GO" id="GO:0016812">
    <property type="term" value="F:hydrolase activity, acting on carbon-nitrogen (but not peptide) bonds, in cyclic amides"/>
    <property type="evidence" value="ECO:0007669"/>
    <property type="project" value="TreeGrafter"/>
</dbReference>
<dbReference type="Pfam" id="PF07969">
    <property type="entry name" value="Amidohydro_3"/>
    <property type="match status" value="2"/>
</dbReference>
<dbReference type="SUPFAM" id="SSF51338">
    <property type="entry name" value="Composite domain of metallo-dependent hydrolases"/>
    <property type="match status" value="2"/>
</dbReference>
<name>A0A381T2E2_9ZZZZ</name>
<protein>
    <recommendedName>
        <fullName evidence="1">Amidohydrolase 3 domain-containing protein</fullName>
    </recommendedName>
</protein>
<dbReference type="InterPro" id="IPR018228">
    <property type="entry name" value="DNase_TatD-rel_CS"/>
</dbReference>
<dbReference type="PANTHER" id="PTHR11647">
    <property type="entry name" value="HYDRANTOINASE/DIHYDROPYRIMIDINASE FAMILY MEMBER"/>
    <property type="match status" value="1"/>
</dbReference>
<dbReference type="SUPFAM" id="SSF51556">
    <property type="entry name" value="Metallo-dependent hydrolases"/>
    <property type="match status" value="1"/>
</dbReference>
<proteinExistence type="predicted"/>
<reference evidence="2" key="1">
    <citation type="submission" date="2018-05" db="EMBL/GenBank/DDBJ databases">
        <authorList>
            <person name="Lanie J.A."/>
            <person name="Ng W.-L."/>
            <person name="Kazmierczak K.M."/>
            <person name="Andrzejewski T.M."/>
            <person name="Davidsen T.M."/>
            <person name="Wayne K.J."/>
            <person name="Tettelin H."/>
            <person name="Glass J.I."/>
            <person name="Rusch D."/>
            <person name="Podicherti R."/>
            <person name="Tsui H.-C.T."/>
            <person name="Winkler M.E."/>
        </authorList>
    </citation>
    <scope>NUCLEOTIDE SEQUENCE</scope>
</reference>
<sequence>MVDFVIRNALIVDGTGKPGFYGSVAVKGDQIVEVGSITSPGSVSIDAKGLVLAPGIIDSHTHFDAQITWDPMVSPSISHGVTTVLIGNCGFTIAPCKPEHRDVTMRNLVRVEGMSLKAMELGIDWEFESFPEYLNHLESKGVGPNVGAFVGHSSVRTYVMGAEAVHRPASEREVESMCEIVANALRVGAVGFATSTSPSHNGADGHPMPSRLADKEELRRLVGVLGEQQKGVFMLTKGAPTPVPFLASLAADTQRPVMIAALLHNSTDPEGVFSDLSQIGDARNRNITLWGQVSCCPLSTEFTLKAPYPFEGLSAWQPAMQADSENSYRKLLSDPSFRSNIRSELKQPAAVRLFNGEWEKLKVLEVIRGENRRFEGKSVLEITNETGEDPLDFLLNLSLEEDLGTTFLSVLLNSDEDAVGRLLTHPFSSIALSDAGAHLTFFCDAGFGLHLLGYWIRERQIMSLEEGIHRLTGQPAQIYGIPDRGCIRPGAYADLFLFDPKTVGRSQARRVYDLPGGERRLTTDPQGVYGVWINGTQVSSETGAMEIDRYPGQVLRKFDS</sequence>
<gene>
    <name evidence="2" type="ORF">METZ01_LOCUS61731</name>
</gene>